<keyword evidence="2" id="KW-1185">Reference proteome</keyword>
<evidence type="ECO:0000313" key="2">
    <source>
        <dbReference type="Proteomes" id="UP001287356"/>
    </source>
</evidence>
<sequence length="410" mass="46973">MADRPAFQEPVEEQELVKELARVTIGPDERETLRIHIWTFERCHKELETYRKGQIHKGSWNHGGYYFGVWEPEVVDIAAIPKNPDIRRRQDEYEFFRYGEGAPEVTFQLMTCWMGYAASITSENRTNDWVELQKFTTFQAPKTLLYMERYGVTCMVSTQVQGQSLNCLLSRTIGFNDAGRLDDPAPDSPQAAEVTRICAKLCPQVVTAILEMSRRWGNKVCGVDWGQVPDLNFLEAINPRYWPKDDIPQNCKDAGLSCDITRFSPGDISPRNIVVDEDGNFVGFATLFSAGFVPRGWIQVGLIDPAALEEADITVRGDASLTGQYFVPRRGRHSALLTYQRLMSDLLAAVGFPKLDPHRLQWMRRRTEELQKMSWREVDARMREAGKSSWKELVAETDSDSWWYQHSADD</sequence>
<accession>A0AAE0NDW5</accession>
<organism evidence="1 2">
    <name type="scientific">Lasiosphaeria ovina</name>
    <dbReference type="NCBI Taxonomy" id="92902"/>
    <lineage>
        <taxon>Eukaryota</taxon>
        <taxon>Fungi</taxon>
        <taxon>Dikarya</taxon>
        <taxon>Ascomycota</taxon>
        <taxon>Pezizomycotina</taxon>
        <taxon>Sordariomycetes</taxon>
        <taxon>Sordariomycetidae</taxon>
        <taxon>Sordariales</taxon>
        <taxon>Lasiosphaeriaceae</taxon>
        <taxon>Lasiosphaeria</taxon>
    </lineage>
</organism>
<proteinExistence type="predicted"/>
<reference evidence="1" key="2">
    <citation type="submission" date="2023-06" db="EMBL/GenBank/DDBJ databases">
        <authorList>
            <consortium name="Lawrence Berkeley National Laboratory"/>
            <person name="Haridas S."/>
            <person name="Hensen N."/>
            <person name="Bonometti L."/>
            <person name="Westerberg I."/>
            <person name="Brannstrom I.O."/>
            <person name="Guillou S."/>
            <person name="Cros-Aarteil S."/>
            <person name="Calhoun S."/>
            <person name="Kuo A."/>
            <person name="Mondo S."/>
            <person name="Pangilinan J."/>
            <person name="Riley R."/>
            <person name="Labutti K."/>
            <person name="Andreopoulos B."/>
            <person name="Lipzen A."/>
            <person name="Chen C."/>
            <person name="Yanf M."/>
            <person name="Daum C."/>
            <person name="Ng V."/>
            <person name="Clum A."/>
            <person name="Steindorff A."/>
            <person name="Ohm R."/>
            <person name="Martin F."/>
            <person name="Silar P."/>
            <person name="Natvig D."/>
            <person name="Lalanne C."/>
            <person name="Gautier V."/>
            <person name="Ament-Velasquez S.L."/>
            <person name="Kruys A."/>
            <person name="Hutchinson M.I."/>
            <person name="Powell A.J."/>
            <person name="Barry K."/>
            <person name="Miller A.N."/>
            <person name="Grigoriev I.V."/>
            <person name="Debuchy R."/>
            <person name="Gladieux P."/>
            <person name="Thoren M.H."/>
            <person name="Johannesson H."/>
        </authorList>
    </citation>
    <scope>NUCLEOTIDE SEQUENCE</scope>
    <source>
        <strain evidence="1">CBS 958.72</strain>
    </source>
</reference>
<evidence type="ECO:0008006" key="3">
    <source>
        <dbReference type="Google" id="ProtNLM"/>
    </source>
</evidence>
<gene>
    <name evidence="1" type="ORF">B0T24DRAFT_675411</name>
</gene>
<dbReference type="Proteomes" id="UP001287356">
    <property type="component" value="Unassembled WGS sequence"/>
</dbReference>
<reference evidence="1" key="1">
    <citation type="journal article" date="2023" name="Mol. Phylogenet. Evol.">
        <title>Genome-scale phylogeny and comparative genomics of the fungal order Sordariales.</title>
        <authorList>
            <person name="Hensen N."/>
            <person name="Bonometti L."/>
            <person name="Westerberg I."/>
            <person name="Brannstrom I.O."/>
            <person name="Guillou S."/>
            <person name="Cros-Aarteil S."/>
            <person name="Calhoun S."/>
            <person name="Haridas S."/>
            <person name="Kuo A."/>
            <person name="Mondo S."/>
            <person name="Pangilinan J."/>
            <person name="Riley R."/>
            <person name="LaButti K."/>
            <person name="Andreopoulos B."/>
            <person name="Lipzen A."/>
            <person name="Chen C."/>
            <person name="Yan M."/>
            <person name="Daum C."/>
            <person name="Ng V."/>
            <person name="Clum A."/>
            <person name="Steindorff A."/>
            <person name="Ohm R.A."/>
            <person name="Martin F."/>
            <person name="Silar P."/>
            <person name="Natvig D.O."/>
            <person name="Lalanne C."/>
            <person name="Gautier V."/>
            <person name="Ament-Velasquez S.L."/>
            <person name="Kruys A."/>
            <person name="Hutchinson M.I."/>
            <person name="Powell A.J."/>
            <person name="Barry K."/>
            <person name="Miller A.N."/>
            <person name="Grigoriev I.V."/>
            <person name="Debuchy R."/>
            <person name="Gladieux P."/>
            <person name="Hiltunen Thoren M."/>
            <person name="Johannesson H."/>
        </authorList>
    </citation>
    <scope>NUCLEOTIDE SEQUENCE</scope>
    <source>
        <strain evidence="1">CBS 958.72</strain>
    </source>
</reference>
<comment type="caution">
    <text evidence="1">The sequence shown here is derived from an EMBL/GenBank/DDBJ whole genome shotgun (WGS) entry which is preliminary data.</text>
</comment>
<evidence type="ECO:0000313" key="1">
    <source>
        <dbReference type="EMBL" id="KAK3379646.1"/>
    </source>
</evidence>
<protein>
    <recommendedName>
        <fullName evidence="3">Aminoglycoside phosphotransferase domain-containing protein</fullName>
    </recommendedName>
</protein>
<name>A0AAE0NDW5_9PEZI</name>
<dbReference type="AlphaFoldDB" id="A0AAE0NDW5"/>
<dbReference type="EMBL" id="JAULSN010000002">
    <property type="protein sequence ID" value="KAK3379646.1"/>
    <property type="molecule type" value="Genomic_DNA"/>
</dbReference>